<protein>
    <submittedName>
        <fullName evidence="1">Uncharacterized protein</fullName>
    </submittedName>
</protein>
<dbReference type="EMBL" id="CM042883">
    <property type="protein sequence ID" value="KAI4377180.1"/>
    <property type="molecule type" value="Genomic_DNA"/>
</dbReference>
<comment type="caution">
    <text evidence="1">The sequence shown here is derived from an EMBL/GenBank/DDBJ whole genome shotgun (WGS) entry which is preliminary data.</text>
</comment>
<sequence>MGDPSSVGKLLAPSVDMRIRITADEVIKPRYSPPSHLRNFELSLLNQYLPPWLYCHIILFYTATTSSVNASEKVSSLKNSLSDTLVLFYPLAGKIKDAMTIECNDPGAVFIEAQIDTRLSRLMSKPDPDLLHRLLPFNDADTMGKFANCALLLQVTIFDCGGLALAVCPTHKLRDASSMCTFLKAWAKLTTLPDNNCTGDTVSPLHFLGPSIILPVKHLPDHPFSPHRLDSEKFSSRRFVFSGSNLKSLKAKSDSIDSSGHQHPTRVEVVQALIVKRASRASSRLHPGPSLVFQNLNLRNRINPPVSVDAVGNLVWTPSCFIEEGVTELHQIITTLSFSSLCQFPFYEIDFGWSRPAWIAFPPIFQNLYRMVDSRTGDGVQAWMNMEKEVMASLERDEEFLAYASIDSPVDINLG</sequence>
<dbReference type="Proteomes" id="UP001057402">
    <property type="component" value="Chromosome 4"/>
</dbReference>
<reference evidence="2" key="1">
    <citation type="journal article" date="2023" name="Front. Plant Sci.">
        <title>Chromosomal-level genome assembly of Melastoma candidum provides insights into trichome evolution.</title>
        <authorList>
            <person name="Zhong Y."/>
            <person name="Wu W."/>
            <person name="Sun C."/>
            <person name="Zou P."/>
            <person name="Liu Y."/>
            <person name="Dai S."/>
            <person name="Zhou R."/>
        </authorList>
    </citation>
    <scope>NUCLEOTIDE SEQUENCE [LARGE SCALE GENOMIC DNA]</scope>
</reference>
<keyword evidence="2" id="KW-1185">Reference proteome</keyword>
<proteinExistence type="predicted"/>
<evidence type="ECO:0000313" key="2">
    <source>
        <dbReference type="Proteomes" id="UP001057402"/>
    </source>
</evidence>
<gene>
    <name evidence="1" type="ORF">MLD38_014853</name>
</gene>
<organism evidence="1 2">
    <name type="scientific">Melastoma candidum</name>
    <dbReference type="NCBI Taxonomy" id="119954"/>
    <lineage>
        <taxon>Eukaryota</taxon>
        <taxon>Viridiplantae</taxon>
        <taxon>Streptophyta</taxon>
        <taxon>Embryophyta</taxon>
        <taxon>Tracheophyta</taxon>
        <taxon>Spermatophyta</taxon>
        <taxon>Magnoliopsida</taxon>
        <taxon>eudicotyledons</taxon>
        <taxon>Gunneridae</taxon>
        <taxon>Pentapetalae</taxon>
        <taxon>rosids</taxon>
        <taxon>malvids</taxon>
        <taxon>Myrtales</taxon>
        <taxon>Melastomataceae</taxon>
        <taxon>Melastomatoideae</taxon>
        <taxon>Melastomateae</taxon>
        <taxon>Melastoma</taxon>
    </lineage>
</organism>
<name>A0ACB9REP6_9MYRT</name>
<evidence type="ECO:0000313" key="1">
    <source>
        <dbReference type="EMBL" id="KAI4377180.1"/>
    </source>
</evidence>
<accession>A0ACB9REP6</accession>